<dbReference type="AlphaFoldDB" id="A0A9D7SCR1"/>
<sequence>MKINVKTIFKIVKTATKEWWTKDPFKESAVIAYYAIFSLPGLLVVIITVAGYFFGQDKVIENITGQISSAMGVDTGRQIQEIIIKGIESKTSVWSTILGVFTILLGATGVFVQFQKSLNNIWNVKADETKSGILHLLKARLFSFGLILSIAFILIVSFVFSAILLAFGNWVAQRFSESLLIILQIVNFILSLSILALLFALMFKFFPDAKVKWKHVWIGSFVTALLFEIGKFSLEIYFGARRAAVNFNLTLVLFIRVFMVQNLSTPCRTHLQKMQEEFMHDLVQIKLTPF</sequence>
<evidence type="ECO:0000256" key="5">
    <source>
        <dbReference type="ARBA" id="ARBA00023136"/>
    </source>
</evidence>
<keyword evidence="3 6" id="KW-0812">Transmembrane</keyword>
<proteinExistence type="predicted"/>
<evidence type="ECO:0000256" key="4">
    <source>
        <dbReference type="ARBA" id="ARBA00022989"/>
    </source>
</evidence>
<reference evidence="7 8" key="1">
    <citation type="submission" date="2020-10" db="EMBL/GenBank/DDBJ databases">
        <title>Connecting structure to function with the recovery of over 1000 high-quality activated sludge metagenome-assembled genomes encoding full-length rRNA genes using long-read sequencing.</title>
        <authorList>
            <person name="Singleton C.M."/>
            <person name="Petriglieri F."/>
            <person name="Kristensen J.M."/>
            <person name="Kirkegaard R.H."/>
            <person name="Michaelsen T.Y."/>
            <person name="Andersen M.H."/>
            <person name="Karst S.M."/>
            <person name="Dueholm M.S."/>
            <person name="Nielsen P.H."/>
            <person name="Albertsen M."/>
        </authorList>
    </citation>
    <scope>NUCLEOTIDE SEQUENCE [LARGE SCALE GENOMIC DNA]</scope>
    <source>
        <strain evidence="7">Ribe_18-Q3-R11-54_BAT3C.373</strain>
    </source>
</reference>
<evidence type="ECO:0000256" key="6">
    <source>
        <dbReference type="SAM" id="Phobius"/>
    </source>
</evidence>
<feature type="transmembrane region" description="Helical" evidence="6">
    <location>
        <begin position="215"/>
        <end position="234"/>
    </location>
</feature>
<evidence type="ECO:0000256" key="1">
    <source>
        <dbReference type="ARBA" id="ARBA00004651"/>
    </source>
</evidence>
<evidence type="ECO:0000256" key="2">
    <source>
        <dbReference type="ARBA" id="ARBA00022475"/>
    </source>
</evidence>
<feature type="transmembrane region" description="Helical" evidence="6">
    <location>
        <begin position="141"/>
        <end position="167"/>
    </location>
</feature>
<evidence type="ECO:0000313" key="7">
    <source>
        <dbReference type="EMBL" id="MBK9719016.1"/>
    </source>
</evidence>
<feature type="transmembrane region" description="Helical" evidence="6">
    <location>
        <begin position="31"/>
        <end position="54"/>
    </location>
</feature>
<dbReference type="PANTHER" id="PTHR30213:SF1">
    <property type="entry name" value="INNER MEMBRANE PROTEIN YHJD"/>
    <property type="match status" value="1"/>
</dbReference>
<organism evidence="7 8">
    <name type="scientific">Candidatus Defluviibacterium haderslevense</name>
    <dbReference type="NCBI Taxonomy" id="2981993"/>
    <lineage>
        <taxon>Bacteria</taxon>
        <taxon>Pseudomonadati</taxon>
        <taxon>Bacteroidota</taxon>
        <taxon>Saprospiria</taxon>
        <taxon>Saprospirales</taxon>
        <taxon>Saprospiraceae</taxon>
        <taxon>Candidatus Defluviibacterium</taxon>
    </lineage>
</organism>
<keyword evidence="2" id="KW-1003">Cell membrane</keyword>
<feature type="transmembrane region" description="Helical" evidence="6">
    <location>
        <begin position="246"/>
        <end position="264"/>
    </location>
</feature>
<dbReference type="InterPro" id="IPR017039">
    <property type="entry name" value="Virul_fac_BrkB"/>
</dbReference>
<feature type="transmembrane region" description="Helical" evidence="6">
    <location>
        <begin position="179"/>
        <end position="203"/>
    </location>
</feature>
<keyword evidence="4 6" id="KW-1133">Transmembrane helix</keyword>
<dbReference type="PANTHER" id="PTHR30213">
    <property type="entry name" value="INNER MEMBRANE PROTEIN YHJD"/>
    <property type="match status" value="1"/>
</dbReference>
<keyword evidence="5 6" id="KW-0472">Membrane</keyword>
<dbReference type="Pfam" id="PF03631">
    <property type="entry name" value="Virul_fac_BrkB"/>
    <property type="match status" value="1"/>
</dbReference>
<evidence type="ECO:0000256" key="3">
    <source>
        <dbReference type="ARBA" id="ARBA00022692"/>
    </source>
</evidence>
<dbReference type="EMBL" id="JADKFW010000014">
    <property type="protein sequence ID" value="MBK9719016.1"/>
    <property type="molecule type" value="Genomic_DNA"/>
</dbReference>
<gene>
    <name evidence="7" type="ORF">IPO85_16175</name>
</gene>
<dbReference type="GO" id="GO:0005886">
    <property type="term" value="C:plasma membrane"/>
    <property type="evidence" value="ECO:0007669"/>
    <property type="project" value="UniProtKB-SubCell"/>
</dbReference>
<feature type="transmembrane region" description="Helical" evidence="6">
    <location>
        <begin position="93"/>
        <end position="114"/>
    </location>
</feature>
<comment type="subcellular location">
    <subcellularLocation>
        <location evidence="1">Cell membrane</location>
        <topology evidence="1">Multi-pass membrane protein</topology>
    </subcellularLocation>
</comment>
<name>A0A9D7SCR1_9BACT</name>
<evidence type="ECO:0000313" key="8">
    <source>
        <dbReference type="Proteomes" id="UP000808349"/>
    </source>
</evidence>
<dbReference type="Proteomes" id="UP000808349">
    <property type="component" value="Unassembled WGS sequence"/>
</dbReference>
<dbReference type="PIRSF" id="PIRSF035875">
    <property type="entry name" value="RNase_BN"/>
    <property type="match status" value="1"/>
</dbReference>
<protein>
    <submittedName>
        <fullName evidence="7">YihY/virulence factor BrkB family protein</fullName>
    </submittedName>
</protein>
<accession>A0A9D7SCR1</accession>
<comment type="caution">
    <text evidence="7">The sequence shown here is derived from an EMBL/GenBank/DDBJ whole genome shotgun (WGS) entry which is preliminary data.</text>
</comment>